<evidence type="ECO:0000313" key="1">
    <source>
        <dbReference type="EMBL" id="KAK7851776.1"/>
    </source>
</evidence>
<evidence type="ECO:0000313" key="2">
    <source>
        <dbReference type="Proteomes" id="UP000237347"/>
    </source>
</evidence>
<proteinExistence type="predicted"/>
<protein>
    <submittedName>
        <fullName evidence="1">Pentatricopeptide repeat-containing protein</fullName>
    </submittedName>
</protein>
<organism evidence="1 2">
    <name type="scientific">Quercus suber</name>
    <name type="common">Cork oak</name>
    <dbReference type="NCBI Taxonomy" id="58331"/>
    <lineage>
        <taxon>Eukaryota</taxon>
        <taxon>Viridiplantae</taxon>
        <taxon>Streptophyta</taxon>
        <taxon>Embryophyta</taxon>
        <taxon>Tracheophyta</taxon>
        <taxon>Spermatophyta</taxon>
        <taxon>Magnoliopsida</taxon>
        <taxon>eudicotyledons</taxon>
        <taxon>Gunneridae</taxon>
        <taxon>Pentapetalae</taxon>
        <taxon>rosids</taxon>
        <taxon>fabids</taxon>
        <taxon>Fagales</taxon>
        <taxon>Fagaceae</taxon>
        <taxon>Quercus</taxon>
    </lineage>
</organism>
<dbReference type="AlphaFoldDB" id="A0AAW0LL17"/>
<dbReference type="EMBL" id="PKMF04000083">
    <property type="protein sequence ID" value="KAK7851776.1"/>
    <property type="molecule type" value="Genomic_DNA"/>
</dbReference>
<comment type="caution">
    <text evidence="1">The sequence shown here is derived from an EMBL/GenBank/DDBJ whole genome shotgun (WGS) entry which is preliminary data.</text>
</comment>
<sequence>MLADLKKPWILMRICQFNHKLVYLDLFSMEGLILEKWQSVKCYYILMKLVTMYSCNLYASDGRWSQVKQVRELMKQRGLRKSPGRSQVEMDISDDISLPKVALLW</sequence>
<keyword evidence="2" id="KW-1185">Reference proteome</keyword>
<accession>A0AAW0LL17</accession>
<name>A0AAW0LL17_QUESU</name>
<dbReference type="Pfam" id="PF20431">
    <property type="entry name" value="E_motif"/>
    <property type="match status" value="1"/>
</dbReference>
<dbReference type="Proteomes" id="UP000237347">
    <property type="component" value="Unassembled WGS sequence"/>
</dbReference>
<dbReference type="InterPro" id="IPR046848">
    <property type="entry name" value="E_motif"/>
</dbReference>
<reference evidence="1 2" key="1">
    <citation type="journal article" date="2018" name="Sci. Data">
        <title>The draft genome sequence of cork oak.</title>
        <authorList>
            <person name="Ramos A.M."/>
            <person name="Usie A."/>
            <person name="Barbosa P."/>
            <person name="Barros P.M."/>
            <person name="Capote T."/>
            <person name="Chaves I."/>
            <person name="Simoes F."/>
            <person name="Abreu I."/>
            <person name="Carrasquinho I."/>
            <person name="Faro C."/>
            <person name="Guimaraes J.B."/>
            <person name="Mendonca D."/>
            <person name="Nobrega F."/>
            <person name="Rodrigues L."/>
            <person name="Saibo N.J.M."/>
            <person name="Varela M.C."/>
            <person name="Egas C."/>
            <person name="Matos J."/>
            <person name="Miguel C.M."/>
            <person name="Oliveira M.M."/>
            <person name="Ricardo C.P."/>
            <person name="Goncalves S."/>
        </authorList>
    </citation>
    <scope>NUCLEOTIDE SEQUENCE [LARGE SCALE GENOMIC DNA]</scope>
    <source>
        <strain evidence="2">cv. HL8</strain>
    </source>
</reference>
<gene>
    <name evidence="1" type="primary">PCMP-E47_0</name>
    <name evidence="1" type="ORF">CFP56_041004</name>
</gene>